<organism evidence="1 2">
    <name type="scientific">Rattus norvegicus</name>
    <name type="common">Rat</name>
    <dbReference type="NCBI Taxonomy" id="10116"/>
    <lineage>
        <taxon>Eukaryota</taxon>
        <taxon>Metazoa</taxon>
        <taxon>Chordata</taxon>
        <taxon>Craniata</taxon>
        <taxon>Vertebrata</taxon>
        <taxon>Euteleostomi</taxon>
        <taxon>Mammalia</taxon>
        <taxon>Eutheria</taxon>
        <taxon>Euarchontoglires</taxon>
        <taxon>Glires</taxon>
        <taxon>Rodentia</taxon>
        <taxon>Myomorpha</taxon>
        <taxon>Muroidea</taxon>
        <taxon>Muridae</taxon>
        <taxon>Murinae</taxon>
        <taxon>Rattus</taxon>
    </lineage>
</organism>
<evidence type="ECO:0000313" key="2">
    <source>
        <dbReference type="Proteomes" id="UP000234681"/>
    </source>
</evidence>
<proteinExistence type="predicted"/>
<feature type="non-terminal residue" evidence="1">
    <location>
        <position position="21"/>
    </location>
</feature>
<sequence>MLLCPWYSSTWSPQHLGLTIK</sequence>
<accession>A6K2E1</accession>
<gene>
    <name evidence="1" type="ORF">rCG_49650</name>
</gene>
<evidence type="ECO:0000313" key="1">
    <source>
        <dbReference type="EMBL" id="EDL90589.1"/>
    </source>
</evidence>
<reference evidence="1 2" key="1">
    <citation type="submission" date="2005-09" db="EMBL/GenBank/DDBJ databases">
        <authorList>
            <person name="Mural R.J."/>
            <person name="Li P.W."/>
            <person name="Adams M.D."/>
            <person name="Amanatides P.G."/>
            <person name="Baden-Tillson H."/>
            <person name="Barnstead M."/>
            <person name="Chin S.H."/>
            <person name="Dew I."/>
            <person name="Evans C.A."/>
            <person name="Ferriera S."/>
            <person name="Flanigan M."/>
            <person name="Fosler C."/>
            <person name="Glodek A."/>
            <person name="Gu Z."/>
            <person name="Holt R.A."/>
            <person name="Jennings D."/>
            <person name="Kraft C.L."/>
            <person name="Lu F."/>
            <person name="Nguyen T."/>
            <person name="Nusskern D.R."/>
            <person name="Pfannkoch C.M."/>
            <person name="Sitter C."/>
            <person name="Sutton G.G."/>
            <person name="Venter J.C."/>
            <person name="Wang Z."/>
            <person name="Woodage T."/>
            <person name="Zheng X.H."/>
            <person name="Zhong F."/>
        </authorList>
    </citation>
    <scope>NUCLEOTIDE SEQUENCE [LARGE SCALE GENOMIC DNA]</scope>
    <source>
        <strain>BN</strain>
        <strain evidence="2">Sprague-Dawley</strain>
    </source>
</reference>
<dbReference type="EMBL" id="CH474014">
    <property type="protein sequence ID" value="EDL90589.1"/>
    <property type="molecule type" value="Genomic_DNA"/>
</dbReference>
<dbReference type="Proteomes" id="UP000234681">
    <property type="component" value="Chromosome X"/>
</dbReference>
<dbReference type="AlphaFoldDB" id="A6K2E1"/>
<protein>
    <submittedName>
        <fullName evidence="1">RCG49650</fullName>
    </submittedName>
</protein>
<name>A6K2E1_RAT</name>